<keyword evidence="4" id="KW-0808">Transferase</keyword>
<evidence type="ECO:0000313" key="5">
    <source>
        <dbReference type="Proteomes" id="UP000031512"/>
    </source>
</evidence>
<dbReference type="KEGG" id="beq:BEWA_041240"/>
<keyword evidence="4" id="KW-0418">Kinase</keyword>
<reference evidence="4 5" key="1">
    <citation type="journal article" date="2012" name="BMC Genomics">
        <title>Comparative genomic analysis and phylogenetic position of Theileria equi.</title>
        <authorList>
            <person name="Kappmeyer L.S."/>
            <person name="Thiagarajan M."/>
            <person name="Herndon D.R."/>
            <person name="Ramsay J.D."/>
            <person name="Caler E."/>
            <person name="Djikeng A."/>
            <person name="Gillespie J.J."/>
            <person name="Lau A.O."/>
            <person name="Roalson E.H."/>
            <person name="Silva J.C."/>
            <person name="Silva M.G."/>
            <person name="Suarez C.E."/>
            <person name="Ueti M.W."/>
            <person name="Nene V.M."/>
            <person name="Mealey R.H."/>
            <person name="Knowles D.P."/>
            <person name="Brayton K.A."/>
        </authorList>
    </citation>
    <scope>NUCLEOTIDE SEQUENCE [LARGE SCALE GENOMIC DNA]</scope>
    <source>
        <strain evidence="4 5">WA</strain>
    </source>
</reference>
<proteinExistence type="inferred from homology"/>
<dbReference type="GO" id="GO:0006646">
    <property type="term" value="P:phosphatidylethanolamine biosynthetic process"/>
    <property type="evidence" value="ECO:0007669"/>
    <property type="project" value="TreeGrafter"/>
</dbReference>
<comment type="caution">
    <text evidence="4">The sequence shown here is derived from an EMBL/GenBank/DDBJ whole genome shotgun (WGS) entry which is preliminary data.</text>
</comment>
<dbReference type="GO" id="GO:0004305">
    <property type="term" value="F:ethanolamine kinase activity"/>
    <property type="evidence" value="ECO:0007669"/>
    <property type="project" value="UniProtKB-EC"/>
</dbReference>
<dbReference type="PANTHER" id="PTHR22603">
    <property type="entry name" value="CHOLINE/ETHANOALAMINE KINASE"/>
    <property type="match status" value="1"/>
</dbReference>
<organism evidence="4 5">
    <name type="scientific">Theileria equi strain WA</name>
    <dbReference type="NCBI Taxonomy" id="1537102"/>
    <lineage>
        <taxon>Eukaryota</taxon>
        <taxon>Sar</taxon>
        <taxon>Alveolata</taxon>
        <taxon>Apicomplexa</taxon>
        <taxon>Aconoidasida</taxon>
        <taxon>Piroplasmida</taxon>
        <taxon>Theileriidae</taxon>
        <taxon>Theileria</taxon>
    </lineage>
</organism>
<dbReference type="AlphaFoldDB" id="L1LFF2"/>
<keyword evidence="5" id="KW-1185">Reference proteome</keyword>
<dbReference type="Gene3D" id="3.90.1200.10">
    <property type="match status" value="1"/>
</dbReference>
<dbReference type="STRING" id="1537102.L1LFF2"/>
<evidence type="ECO:0000256" key="3">
    <source>
        <dbReference type="ARBA" id="ARBA00038874"/>
    </source>
</evidence>
<dbReference type="VEuPathDB" id="PiroplasmaDB:BEWA_041240"/>
<comment type="similarity">
    <text evidence="2">Belongs to the choline/ethanolamine kinase family.</text>
</comment>
<dbReference type="InterPro" id="IPR011009">
    <property type="entry name" value="Kinase-like_dom_sf"/>
</dbReference>
<accession>L1LFF2</accession>
<evidence type="ECO:0000256" key="1">
    <source>
        <dbReference type="ARBA" id="ARBA00037883"/>
    </source>
</evidence>
<dbReference type="PANTHER" id="PTHR22603:SF66">
    <property type="entry name" value="ETHANOLAMINE KINASE"/>
    <property type="match status" value="1"/>
</dbReference>
<comment type="pathway">
    <text evidence="1">Phospholipid metabolism; phosphatidylethanolamine biosynthesis; phosphatidylethanolamine from ethanolamine: step 1/3.</text>
</comment>
<dbReference type="RefSeq" id="XP_004833538.1">
    <property type="nucleotide sequence ID" value="XM_004833481.1"/>
</dbReference>
<sequence length="390" mass="44814">MNRPQEDEIFRSLGPRKLSEFNQNLEKDGKQSSVTREECILNSIKLASGPLGIPLDQCPKSAISTSDYDYLSVEEVKGGITNSLYKVENTKNGTAVLVRIFGPKTSYIIDRERERIICTLLAKYNISKRVYAPIENGQIEEWINGFTLPQEDMWKSIYMNGIAINMKRLHSIPLNGEIRNSLQRGDCKKSMLWPTIWNYFDLCTSQQDKVESILGKFDFESLKLKIKEIEKLCNDSESPVVLCHCDLLHGNILVVPDGKVRFIDFEYSCPMERAFDIANHFNEYAGFACDWSKLPSSDIERAFAKRYLSYIPSLDRARGPNEPRDLEVSSESVDDLVKEIQPFYLASHAYWGIWSIVRSLFSAIDFDFASYAQRRIDMVFNSKVWNVLEL</sequence>
<gene>
    <name evidence="4" type="ORF">BEWA_041240</name>
</gene>
<dbReference type="GO" id="GO:0005737">
    <property type="term" value="C:cytoplasm"/>
    <property type="evidence" value="ECO:0007669"/>
    <property type="project" value="TreeGrafter"/>
</dbReference>
<dbReference type="eggNOG" id="KOG4720">
    <property type="taxonomic scope" value="Eukaryota"/>
</dbReference>
<dbReference type="GeneID" id="15807534"/>
<dbReference type="Pfam" id="PF01633">
    <property type="entry name" value="Choline_kinase"/>
    <property type="match status" value="1"/>
</dbReference>
<dbReference type="OrthoDB" id="10267235at2759"/>
<evidence type="ECO:0000313" key="4">
    <source>
        <dbReference type="EMBL" id="EKX74086.1"/>
    </source>
</evidence>
<dbReference type="Proteomes" id="UP000031512">
    <property type="component" value="Unassembled WGS sequence"/>
</dbReference>
<dbReference type="SUPFAM" id="SSF56112">
    <property type="entry name" value="Protein kinase-like (PK-like)"/>
    <property type="match status" value="1"/>
</dbReference>
<name>L1LFF2_THEEQ</name>
<dbReference type="EMBL" id="ACOU01000002">
    <property type="protein sequence ID" value="EKX74086.1"/>
    <property type="molecule type" value="Genomic_DNA"/>
</dbReference>
<protein>
    <recommendedName>
        <fullName evidence="3">ethanolamine kinase</fullName>
        <ecNumber evidence="3">2.7.1.82</ecNumber>
    </recommendedName>
</protein>
<dbReference type="CDD" id="cd05157">
    <property type="entry name" value="ETNK_euk"/>
    <property type="match status" value="1"/>
</dbReference>
<evidence type="ECO:0000256" key="2">
    <source>
        <dbReference type="ARBA" id="ARBA00038211"/>
    </source>
</evidence>
<dbReference type="EC" id="2.7.1.82" evidence="3"/>